<keyword evidence="2" id="KW-1185">Reference proteome</keyword>
<name>A0AAD6TIH9_9AGAR</name>
<dbReference type="EMBL" id="JARJCM010000006">
    <property type="protein sequence ID" value="KAJ7044853.1"/>
    <property type="molecule type" value="Genomic_DNA"/>
</dbReference>
<evidence type="ECO:0000313" key="1">
    <source>
        <dbReference type="EMBL" id="KAJ7044853.1"/>
    </source>
</evidence>
<reference evidence="1" key="1">
    <citation type="submission" date="2023-03" db="EMBL/GenBank/DDBJ databases">
        <title>Massive genome expansion in bonnet fungi (Mycena s.s.) driven by repeated elements and novel gene families across ecological guilds.</title>
        <authorList>
            <consortium name="Lawrence Berkeley National Laboratory"/>
            <person name="Harder C.B."/>
            <person name="Miyauchi S."/>
            <person name="Viragh M."/>
            <person name="Kuo A."/>
            <person name="Thoen E."/>
            <person name="Andreopoulos B."/>
            <person name="Lu D."/>
            <person name="Skrede I."/>
            <person name="Drula E."/>
            <person name="Henrissat B."/>
            <person name="Morin E."/>
            <person name="Kohler A."/>
            <person name="Barry K."/>
            <person name="LaButti K."/>
            <person name="Morin E."/>
            <person name="Salamov A."/>
            <person name="Lipzen A."/>
            <person name="Mereny Z."/>
            <person name="Hegedus B."/>
            <person name="Baldrian P."/>
            <person name="Stursova M."/>
            <person name="Weitz H."/>
            <person name="Taylor A."/>
            <person name="Grigoriev I.V."/>
            <person name="Nagy L.G."/>
            <person name="Martin F."/>
            <person name="Kauserud H."/>
        </authorList>
    </citation>
    <scope>NUCLEOTIDE SEQUENCE</scope>
    <source>
        <strain evidence="1">CBHHK200</strain>
    </source>
</reference>
<dbReference type="AlphaFoldDB" id="A0AAD6TIH9"/>
<dbReference type="Proteomes" id="UP001218188">
    <property type="component" value="Unassembled WGS sequence"/>
</dbReference>
<protein>
    <submittedName>
        <fullName evidence="1">Uncharacterized protein</fullName>
    </submittedName>
</protein>
<comment type="caution">
    <text evidence="1">The sequence shown here is derived from an EMBL/GenBank/DDBJ whole genome shotgun (WGS) entry which is preliminary data.</text>
</comment>
<gene>
    <name evidence="1" type="ORF">C8F04DRAFT_1069799</name>
</gene>
<organism evidence="1 2">
    <name type="scientific">Mycena alexandri</name>
    <dbReference type="NCBI Taxonomy" id="1745969"/>
    <lineage>
        <taxon>Eukaryota</taxon>
        <taxon>Fungi</taxon>
        <taxon>Dikarya</taxon>
        <taxon>Basidiomycota</taxon>
        <taxon>Agaricomycotina</taxon>
        <taxon>Agaricomycetes</taxon>
        <taxon>Agaricomycetidae</taxon>
        <taxon>Agaricales</taxon>
        <taxon>Marasmiineae</taxon>
        <taxon>Mycenaceae</taxon>
        <taxon>Mycena</taxon>
    </lineage>
</organism>
<accession>A0AAD6TIH9</accession>
<sequence>MRLPQRAQDIVGNEPLIGVLRRALSLPIRIQRARALRGYNPNVQRRFEKHPVRCIGGGCPKERLKRRRHVRRQWCLHQHGYASRVDKDGGGPLEAEARKRVHQRQWCLRAGHRVAEEESDKGRREFLHADMRVGDVHVVVWCYRLLPGVDQCVKLPLIFGQRRSSRVRGGRALDNNCGSGLRLGNGILGGILHKRGWNVHKGRWAVARSWGGGGGGLLGHMLSGDDGRLVLFLLRWLRGLRWRLVLRGRLCRWLRLRGLSCGCSDGGLLRLCRRLALRLWRRLRRCRRLVLGLWRGLCWRRRLALRLWRGLCWRTLRL</sequence>
<proteinExistence type="predicted"/>
<evidence type="ECO:0000313" key="2">
    <source>
        <dbReference type="Proteomes" id="UP001218188"/>
    </source>
</evidence>